<evidence type="ECO:0000256" key="6">
    <source>
        <dbReference type="SAM" id="MobiDB-lite"/>
    </source>
</evidence>
<comment type="subcellular location">
    <subcellularLocation>
        <location evidence="1">Nucleus</location>
    </subcellularLocation>
</comment>
<feature type="region of interest" description="Disordered" evidence="6">
    <location>
        <begin position="1"/>
        <end position="41"/>
    </location>
</feature>
<dbReference type="GO" id="GO:0005634">
    <property type="term" value="C:nucleus"/>
    <property type="evidence" value="ECO:0007669"/>
    <property type="project" value="UniProtKB-SubCell"/>
</dbReference>
<dbReference type="AlphaFoldDB" id="A0A9P4I5F7"/>
<feature type="region of interest" description="Disordered" evidence="6">
    <location>
        <begin position="65"/>
        <end position="100"/>
    </location>
</feature>
<keyword evidence="4" id="KW-0804">Transcription</keyword>
<keyword evidence="5" id="KW-0539">Nucleus</keyword>
<feature type="compositionally biased region" description="Low complexity" evidence="6">
    <location>
        <begin position="67"/>
        <end position="85"/>
    </location>
</feature>
<dbReference type="OrthoDB" id="5226580at2759"/>
<evidence type="ECO:0000313" key="8">
    <source>
        <dbReference type="Proteomes" id="UP000799772"/>
    </source>
</evidence>
<keyword evidence="2" id="KW-0805">Transcription regulation</keyword>
<keyword evidence="8" id="KW-1185">Reference proteome</keyword>
<gene>
    <name evidence="7" type="ORF">NA57DRAFT_79820</name>
</gene>
<dbReference type="GO" id="GO:0000981">
    <property type="term" value="F:DNA-binding transcription factor activity, RNA polymerase II-specific"/>
    <property type="evidence" value="ECO:0007669"/>
    <property type="project" value="TreeGrafter"/>
</dbReference>
<organism evidence="7 8">
    <name type="scientific">Rhizodiscina lignyota</name>
    <dbReference type="NCBI Taxonomy" id="1504668"/>
    <lineage>
        <taxon>Eukaryota</taxon>
        <taxon>Fungi</taxon>
        <taxon>Dikarya</taxon>
        <taxon>Ascomycota</taxon>
        <taxon>Pezizomycotina</taxon>
        <taxon>Dothideomycetes</taxon>
        <taxon>Pleosporomycetidae</taxon>
        <taxon>Aulographales</taxon>
        <taxon>Rhizodiscinaceae</taxon>
        <taxon>Rhizodiscina</taxon>
    </lineage>
</organism>
<dbReference type="PANTHER" id="PTHR31845">
    <property type="entry name" value="FINGER DOMAIN PROTEIN, PUTATIVE-RELATED"/>
    <property type="match status" value="1"/>
</dbReference>
<evidence type="ECO:0000256" key="5">
    <source>
        <dbReference type="ARBA" id="ARBA00023242"/>
    </source>
</evidence>
<dbReference type="EMBL" id="ML978132">
    <property type="protein sequence ID" value="KAF2095330.1"/>
    <property type="molecule type" value="Genomic_DNA"/>
</dbReference>
<dbReference type="InterPro" id="IPR051089">
    <property type="entry name" value="prtT"/>
</dbReference>
<evidence type="ECO:0000256" key="4">
    <source>
        <dbReference type="ARBA" id="ARBA00023163"/>
    </source>
</evidence>
<dbReference type="Proteomes" id="UP000799772">
    <property type="component" value="Unassembled WGS sequence"/>
</dbReference>
<evidence type="ECO:0000256" key="3">
    <source>
        <dbReference type="ARBA" id="ARBA00023125"/>
    </source>
</evidence>
<proteinExistence type="predicted"/>
<name>A0A9P4I5F7_9PEZI</name>
<evidence type="ECO:0000256" key="2">
    <source>
        <dbReference type="ARBA" id="ARBA00023015"/>
    </source>
</evidence>
<feature type="compositionally biased region" description="Polar residues" evidence="6">
    <location>
        <begin position="1"/>
        <end position="12"/>
    </location>
</feature>
<protein>
    <recommendedName>
        <fullName evidence="9">Transcription factor domain-containing protein</fullName>
    </recommendedName>
</protein>
<reference evidence="7" key="1">
    <citation type="journal article" date="2020" name="Stud. Mycol.">
        <title>101 Dothideomycetes genomes: a test case for predicting lifestyles and emergence of pathogens.</title>
        <authorList>
            <person name="Haridas S."/>
            <person name="Albert R."/>
            <person name="Binder M."/>
            <person name="Bloem J."/>
            <person name="Labutti K."/>
            <person name="Salamov A."/>
            <person name="Andreopoulos B."/>
            <person name="Baker S."/>
            <person name="Barry K."/>
            <person name="Bills G."/>
            <person name="Bluhm B."/>
            <person name="Cannon C."/>
            <person name="Castanera R."/>
            <person name="Culley D."/>
            <person name="Daum C."/>
            <person name="Ezra D."/>
            <person name="Gonzalez J."/>
            <person name="Henrissat B."/>
            <person name="Kuo A."/>
            <person name="Liang C."/>
            <person name="Lipzen A."/>
            <person name="Lutzoni F."/>
            <person name="Magnuson J."/>
            <person name="Mondo S."/>
            <person name="Nolan M."/>
            <person name="Ohm R."/>
            <person name="Pangilinan J."/>
            <person name="Park H.-J."/>
            <person name="Ramirez L."/>
            <person name="Alfaro M."/>
            <person name="Sun H."/>
            <person name="Tritt A."/>
            <person name="Yoshinaga Y."/>
            <person name="Zwiers L.-H."/>
            <person name="Turgeon B."/>
            <person name="Goodwin S."/>
            <person name="Spatafora J."/>
            <person name="Crous P."/>
            <person name="Grigoriev I."/>
        </authorList>
    </citation>
    <scope>NUCLEOTIDE SEQUENCE</scope>
    <source>
        <strain evidence="7">CBS 133067</strain>
    </source>
</reference>
<accession>A0A9P4I5F7</accession>
<feature type="compositionally biased region" description="Polar residues" evidence="6">
    <location>
        <begin position="30"/>
        <end position="41"/>
    </location>
</feature>
<evidence type="ECO:0000313" key="7">
    <source>
        <dbReference type="EMBL" id="KAF2095330.1"/>
    </source>
</evidence>
<keyword evidence="3" id="KW-0238">DNA-binding</keyword>
<dbReference type="GO" id="GO:0000976">
    <property type="term" value="F:transcription cis-regulatory region binding"/>
    <property type="evidence" value="ECO:0007669"/>
    <property type="project" value="TreeGrafter"/>
</dbReference>
<sequence>MSSVNSSISSTCPAPRISRAEHPSDHEQPTQKGDTVDSSASRASAEVVNSLDWFHRNVVLRLFRGNVPSDSGSGSQSGTVSSTSPRSDKPNLGSHIPQSLEPSDVERYLRKYERLRSYFPFVPLPQGWTVQQMKQDHPFLLLGILSAMTLHEVTLNVHLHAEFLRVLAERAVTNGEKSLDLIQGILVQIAWYPMHLRPHSRQIFQVLQIAISMIIDLHFNESPNPRELASATVDQDKASFIRMTQAAYLGCYYLSSAIAVCFRRANNLPYSKWAAKCRNEWSYFSGADYGVGQQISAYVMLQQSVEHADMSIRDHQFDQFSAFCAGDSMHKELISVLEYIDPETQQTSSWQLARHYAEMQINAIALSEDFPPDRLSTSPADTQTLRLTLLSRCFKATRAYFDTLLSFHLSEYLNMSFVEWAQLINAVKIMSTLCFRIPSAPQWDDEDARKEARFGMIIESICYRMQELTTTSKVAGDVDGDRAAPDHFFLFKSVLKILREEYDESVSAAKRDSQAASQQRQHGSMCPVLNGSIKKSEYWEALQYSSSIGFGAEPFFGGELGDMDLTAFEGPGLV</sequence>
<evidence type="ECO:0008006" key="9">
    <source>
        <dbReference type="Google" id="ProtNLM"/>
    </source>
</evidence>
<feature type="compositionally biased region" description="Basic and acidic residues" evidence="6">
    <location>
        <begin position="18"/>
        <end position="29"/>
    </location>
</feature>
<dbReference type="PANTHER" id="PTHR31845:SF10">
    <property type="entry name" value="ZN(II)2CYS6 TRANSCRIPTION FACTOR (EUROFUNG)"/>
    <property type="match status" value="1"/>
</dbReference>
<comment type="caution">
    <text evidence="7">The sequence shown here is derived from an EMBL/GenBank/DDBJ whole genome shotgun (WGS) entry which is preliminary data.</text>
</comment>
<evidence type="ECO:0000256" key="1">
    <source>
        <dbReference type="ARBA" id="ARBA00004123"/>
    </source>
</evidence>